<sequence>MQWYATLIDKKNLLVNNYLDDMRSSIKVSEDYEIEQDEEMDQDKNVGMEQDENIEMADGTMLYQYFGRPSQSAVTNVTFFGG</sequence>
<dbReference type="RefSeq" id="XP_001888351.1">
    <property type="nucleotide sequence ID" value="XM_001888316.1"/>
</dbReference>
<protein>
    <submittedName>
        <fullName evidence="1">Predicted protein</fullName>
    </submittedName>
</protein>
<accession>B0DWL3</accession>
<reference evidence="1 2" key="1">
    <citation type="journal article" date="2008" name="Nature">
        <title>The genome of Laccaria bicolor provides insights into mycorrhizal symbiosis.</title>
        <authorList>
            <person name="Martin F."/>
            <person name="Aerts A."/>
            <person name="Ahren D."/>
            <person name="Brun A."/>
            <person name="Danchin E.G.J."/>
            <person name="Duchaussoy F."/>
            <person name="Gibon J."/>
            <person name="Kohler A."/>
            <person name="Lindquist E."/>
            <person name="Pereda V."/>
            <person name="Salamov A."/>
            <person name="Shapiro H.J."/>
            <person name="Wuyts J."/>
            <person name="Blaudez D."/>
            <person name="Buee M."/>
            <person name="Brokstein P."/>
            <person name="Canbaeck B."/>
            <person name="Cohen D."/>
            <person name="Courty P.E."/>
            <person name="Coutinho P.M."/>
            <person name="Delaruelle C."/>
            <person name="Detter J.C."/>
            <person name="Deveau A."/>
            <person name="DiFazio S."/>
            <person name="Duplessis S."/>
            <person name="Fraissinet-Tachet L."/>
            <person name="Lucic E."/>
            <person name="Frey-Klett P."/>
            <person name="Fourrey C."/>
            <person name="Feussner I."/>
            <person name="Gay G."/>
            <person name="Grimwood J."/>
            <person name="Hoegger P.J."/>
            <person name="Jain P."/>
            <person name="Kilaru S."/>
            <person name="Labbe J."/>
            <person name="Lin Y.C."/>
            <person name="Legue V."/>
            <person name="Le Tacon F."/>
            <person name="Marmeisse R."/>
            <person name="Melayah D."/>
            <person name="Montanini B."/>
            <person name="Muratet M."/>
            <person name="Nehls U."/>
            <person name="Niculita-Hirzel H."/>
            <person name="Oudot-Le Secq M.P."/>
            <person name="Peter M."/>
            <person name="Quesneville H."/>
            <person name="Rajashekar B."/>
            <person name="Reich M."/>
            <person name="Rouhier N."/>
            <person name="Schmutz J."/>
            <person name="Yin T."/>
            <person name="Chalot M."/>
            <person name="Henrissat B."/>
            <person name="Kuees U."/>
            <person name="Lucas S."/>
            <person name="Van de Peer Y."/>
            <person name="Podila G.K."/>
            <person name="Polle A."/>
            <person name="Pukkila P.J."/>
            <person name="Richardson P.M."/>
            <person name="Rouze P."/>
            <person name="Sanders I.R."/>
            <person name="Stajich J.E."/>
            <person name="Tunlid A."/>
            <person name="Tuskan G."/>
            <person name="Grigoriev I.V."/>
        </authorList>
    </citation>
    <scope>NUCLEOTIDE SEQUENCE [LARGE SCALE GENOMIC DNA]</scope>
    <source>
        <strain evidence="2">S238N-H82 / ATCC MYA-4686</strain>
    </source>
</reference>
<evidence type="ECO:0000313" key="2">
    <source>
        <dbReference type="Proteomes" id="UP000001194"/>
    </source>
</evidence>
<name>B0DWL3_LACBS</name>
<gene>
    <name evidence="1" type="ORF">LACBIDRAFT_312752</name>
</gene>
<dbReference type="AlphaFoldDB" id="B0DWL3"/>
<dbReference type="InParanoid" id="B0DWL3"/>
<dbReference type="KEGG" id="lbc:LACBIDRAFT_312752"/>
<dbReference type="GeneID" id="6084039"/>
<dbReference type="EMBL" id="DS547144">
    <property type="protein sequence ID" value="EDR00956.1"/>
    <property type="molecule type" value="Genomic_DNA"/>
</dbReference>
<dbReference type="HOGENOM" id="CLU_2558672_0_0_1"/>
<organism evidence="2">
    <name type="scientific">Laccaria bicolor (strain S238N-H82 / ATCC MYA-4686)</name>
    <name type="common">Bicoloured deceiver</name>
    <name type="synonym">Laccaria laccata var. bicolor</name>
    <dbReference type="NCBI Taxonomy" id="486041"/>
    <lineage>
        <taxon>Eukaryota</taxon>
        <taxon>Fungi</taxon>
        <taxon>Dikarya</taxon>
        <taxon>Basidiomycota</taxon>
        <taxon>Agaricomycotina</taxon>
        <taxon>Agaricomycetes</taxon>
        <taxon>Agaricomycetidae</taxon>
        <taxon>Agaricales</taxon>
        <taxon>Agaricineae</taxon>
        <taxon>Hydnangiaceae</taxon>
        <taxon>Laccaria</taxon>
    </lineage>
</organism>
<keyword evidence="2" id="KW-1185">Reference proteome</keyword>
<dbReference type="Proteomes" id="UP000001194">
    <property type="component" value="Unassembled WGS sequence"/>
</dbReference>
<evidence type="ECO:0000313" key="1">
    <source>
        <dbReference type="EMBL" id="EDR00956.1"/>
    </source>
</evidence>
<proteinExistence type="predicted"/>